<accession>A0A1X7EY58</accession>
<dbReference type="InterPro" id="IPR029442">
    <property type="entry name" value="GyrI-like"/>
</dbReference>
<dbReference type="RefSeq" id="WP_085104568.1">
    <property type="nucleotide sequence ID" value="NZ_FWZU01000007.1"/>
</dbReference>
<dbReference type="InterPro" id="IPR050908">
    <property type="entry name" value="SmbC-like"/>
</dbReference>
<dbReference type="InterPro" id="IPR010499">
    <property type="entry name" value="AraC_E-bd"/>
</dbReference>
<gene>
    <name evidence="2" type="ORF">SAMN06295933_3485</name>
</gene>
<evidence type="ECO:0000259" key="1">
    <source>
        <dbReference type="SMART" id="SM00871"/>
    </source>
</evidence>
<dbReference type="STRING" id="1519643.SAMN06295933_3485"/>
<dbReference type="Proteomes" id="UP000192906">
    <property type="component" value="Unassembled WGS sequence"/>
</dbReference>
<proteinExistence type="predicted"/>
<name>A0A1X7EY58_9BACT</name>
<evidence type="ECO:0000313" key="2">
    <source>
        <dbReference type="EMBL" id="SMF42279.1"/>
    </source>
</evidence>
<dbReference type="Pfam" id="PF06445">
    <property type="entry name" value="GyrI-like"/>
    <property type="match status" value="1"/>
</dbReference>
<dbReference type="OrthoDB" id="5337216at2"/>
<feature type="domain" description="AraC effector-binding" evidence="1">
    <location>
        <begin position="1"/>
        <end position="152"/>
    </location>
</feature>
<evidence type="ECO:0000313" key="3">
    <source>
        <dbReference type="Proteomes" id="UP000192906"/>
    </source>
</evidence>
<keyword evidence="3" id="KW-1185">Reference proteome</keyword>
<dbReference type="PANTHER" id="PTHR40055">
    <property type="entry name" value="TRANSCRIPTIONAL REGULATOR YGIV-RELATED"/>
    <property type="match status" value="1"/>
</dbReference>
<organism evidence="2 3">
    <name type="scientific">Desulfovibrio gilichinskyi</name>
    <dbReference type="NCBI Taxonomy" id="1519643"/>
    <lineage>
        <taxon>Bacteria</taxon>
        <taxon>Pseudomonadati</taxon>
        <taxon>Thermodesulfobacteriota</taxon>
        <taxon>Desulfovibrionia</taxon>
        <taxon>Desulfovibrionales</taxon>
        <taxon>Desulfovibrionaceae</taxon>
        <taxon>Desulfovibrio</taxon>
    </lineage>
</organism>
<dbReference type="Gene3D" id="3.20.80.10">
    <property type="entry name" value="Regulatory factor, effector binding domain"/>
    <property type="match status" value="1"/>
</dbReference>
<protein>
    <submittedName>
        <fullName evidence="2">AraC family transcriptional regulator</fullName>
    </submittedName>
</protein>
<reference evidence="3" key="1">
    <citation type="submission" date="2017-04" db="EMBL/GenBank/DDBJ databases">
        <authorList>
            <person name="Varghese N."/>
            <person name="Submissions S."/>
        </authorList>
    </citation>
    <scope>NUCLEOTIDE SEQUENCE [LARGE SCALE GENOMIC DNA]</scope>
    <source>
        <strain evidence="3">K3S</strain>
    </source>
</reference>
<dbReference type="SUPFAM" id="SSF55136">
    <property type="entry name" value="Probable bacterial effector-binding domain"/>
    <property type="match status" value="1"/>
</dbReference>
<dbReference type="PANTHER" id="PTHR40055:SF1">
    <property type="entry name" value="TRANSCRIPTIONAL REGULATOR YGIV-RELATED"/>
    <property type="match status" value="1"/>
</dbReference>
<dbReference type="EMBL" id="FWZU01000007">
    <property type="protein sequence ID" value="SMF42279.1"/>
    <property type="molecule type" value="Genomic_DNA"/>
</dbReference>
<dbReference type="SMART" id="SM00871">
    <property type="entry name" value="AraC_E_bind"/>
    <property type="match status" value="1"/>
</dbReference>
<dbReference type="InterPro" id="IPR011256">
    <property type="entry name" value="Reg_factor_effector_dom_sf"/>
</dbReference>
<dbReference type="AlphaFoldDB" id="A0A1X7EY58"/>
<sequence>MDVKIWTLDTMKLAYVEHVGPYQEVEVAWMKLASWAGEHGLFTERTKSFGIYYDDPMKTPAENLRSEACITIDKEVPTVGDVKIKEVKSGRYAVTAHLGPYDKLTESWTELAKWLQESNEECAGGPGFEQYLNDPHATAPEHLVTLLLLPIK</sequence>